<name>A0A6M0H6B5_9CLOT</name>
<dbReference type="EMBL" id="JAAGPU010000039">
    <property type="protein sequence ID" value="NEU06276.1"/>
    <property type="molecule type" value="Genomic_DNA"/>
</dbReference>
<evidence type="ECO:0000313" key="2">
    <source>
        <dbReference type="Proteomes" id="UP000481872"/>
    </source>
</evidence>
<proteinExistence type="predicted"/>
<accession>A0A6M0H6B5</accession>
<organism evidence="1 2">
    <name type="scientific">Clostridium senegalense</name>
    <dbReference type="NCBI Taxonomy" id="1465809"/>
    <lineage>
        <taxon>Bacteria</taxon>
        <taxon>Bacillati</taxon>
        <taxon>Bacillota</taxon>
        <taxon>Clostridia</taxon>
        <taxon>Eubacteriales</taxon>
        <taxon>Clostridiaceae</taxon>
        <taxon>Clostridium</taxon>
    </lineage>
</organism>
<protein>
    <submittedName>
        <fullName evidence="1">Uncharacterized protein</fullName>
    </submittedName>
</protein>
<reference evidence="1 2" key="1">
    <citation type="submission" date="2020-02" db="EMBL/GenBank/DDBJ databases">
        <title>Genome assembly of a novel Clostridium senegalense strain.</title>
        <authorList>
            <person name="Gupta T.B."/>
            <person name="Jauregui R."/>
            <person name="Maclean P."/>
            <person name="Nawarathana A."/>
            <person name="Brightwell G."/>
        </authorList>
    </citation>
    <scope>NUCLEOTIDE SEQUENCE [LARGE SCALE GENOMIC DNA]</scope>
    <source>
        <strain evidence="1 2">AGRFS4</strain>
    </source>
</reference>
<gene>
    <name evidence="1" type="ORF">G3M99_15795</name>
</gene>
<dbReference type="RefSeq" id="WP_199870763.1">
    <property type="nucleotide sequence ID" value="NZ_JAAGPU010000039.1"/>
</dbReference>
<evidence type="ECO:0000313" key="1">
    <source>
        <dbReference type="EMBL" id="NEU06276.1"/>
    </source>
</evidence>
<dbReference type="AlphaFoldDB" id="A0A6M0H6B5"/>
<sequence length="129" mass="15110">MKVFKMEKATDENEFNSFIELKMKEDSNKINIINPKNSNSIYIINDIIVKNAKEKNEVKIYGCNLEDSIDSEDKNFDYDLLFYKTKVDKNTNILDKDYFIVLPGASLIIEFIKYDKNLALTVNSYEEEL</sequence>
<dbReference type="Proteomes" id="UP000481872">
    <property type="component" value="Unassembled WGS sequence"/>
</dbReference>
<keyword evidence="2" id="KW-1185">Reference proteome</keyword>
<comment type="caution">
    <text evidence="1">The sequence shown here is derived from an EMBL/GenBank/DDBJ whole genome shotgun (WGS) entry which is preliminary data.</text>
</comment>